<evidence type="ECO:0000256" key="2">
    <source>
        <dbReference type="ARBA" id="ARBA00022553"/>
    </source>
</evidence>
<dbReference type="InterPro" id="IPR004338">
    <property type="entry name" value="NqrB/RnfD"/>
</dbReference>
<keyword evidence="6" id="KW-1278">Translocase</keyword>
<keyword evidence="11" id="KW-1185">Reference proteome</keyword>
<dbReference type="RefSeq" id="WP_110984609.1">
    <property type="nucleotide sequence ID" value="NZ_CAWNWM010000002.1"/>
</dbReference>
<feature type="transmembrane region" description="Helical" evidence="9">
    <location>
        <begin position="85"/>
        <end position="101"/>
    </location>
</feature>
<dbReference type="GO" id="GO:0005886">
    <property type="term" value="C:plasma membrane"/>
    <property type="evidence" value="ECO:0007669"/>
    <property type="project" value="TreeGrafter"/>
</dbReference>
<keyword evidence="7 9" id="KW-1133">Transmembrane helix</keyword>
<feature type="transmembrane region" description="Helical" evidence="9">
    <location>
        <begin position="108"/>
        <end position="124"/>
    </location>
</feature>
<dbReference type="Proteomes" id="UP000248857">
    <property type="component" value="Unassembled WGS sequence"/>
</dbReference>
<protein>
    <submittedName>
        <fullName evidence="10">Electron transport complex subunit RsxD</fullName>
    </submittedName>
</protein>
<feature type="transmembrane region" description="Helical" evidence="9">
    <location>
        <begin position="30"/>
        <end position="51"/>
    </location>
</feature>
<keyword evidence="1" id="KW-0813">Transport</keyword>
<sequence length="272" mass="30405">MLQDARDYQILFLSLFLGLGIFTRDWTLQPLIIGVAIATSLTVQLLASLYIHRRIKPAASFDPALRSALITALGLSLLLRTGHWTTMALAATLAILSKFILRVNHKHFFNPANFGIIAVLLFTQDAWVSPGQWGEVGWYGLLFVGAGGIVLKRVGRWDTTAVFLSTYTLLGAIRNLWLGWSWDVLTHQLMSGSLLLFALFMLTDPRSIPDARSGRVVWGVAISLLTFVLQSYFSVTTAIFWALFALAPLTILLDGQWLAPRFCWEGKIEHHY</sequence>
<evidence type="ECO:0000256" key="5">
    <source>
        <dbReference type="ARBA" id="ARBA00022692"/>
    </source>
</evidence>
<dbReference type="OrthoDB" id="9776359at2"/>
<dbReference type="GO" id="GO:0055085">
    <property type="term" value="P:transmembrane transport"/>
    <property type="evidence" value="ECO:0007669"/>
    <property type="project" value="InterPro"/>
</dbReference>
<evidence type="ECO:0000256" key="1">
    <source>
        <dbReference type="ARBA" id="ARBA00022448"/>
    </source>
</evidence>
<evidence type="ECO:0000256" key="4">
    <source>
        <dbReference type="ARBA" id="ARBA00022643"/>
    </source>
</evidence>
<reference evidence="10 11" key="1">
    <citation type="journal article" date="2018" name="Sci. Rep.">
        <title>A novel species of the marine cyanobacterium Acaryochloris with a unique pigment content and lifestyle.</title>
        <authorList>
            <person name="Partensky F."/>
            <person name="Six C."/>
            <person name="Ratin M."/>
            <person name="Garczarek L."/>
            <person name="Vaulot D."/>
            <person name="Probert I."/>
            <person name="Calteau A."/>
            <person name="Gourvil P."/>
            <person name="Marie D."/>
            <person name="Grebert T."/>
            <person name="Bouchier C."/>
            <person name="Le Panse S."/>
            <person name="Gachenot M."/>
            <person name="Rodriguez F."/>
            <person name="Garrido J.L."/>
        </authorList>
    </citation>
    <scope>NUCLEOTIDE SEQUENCE [LARGE SCALE GENOMIC DNA]</scope>
    <source>
        <strain evidence="10 11">RCC1774</strain>
    </source>
</reference>
<feature type="transmembrane region" description="Helical" evidence="9">
    <location>
        <begin position="136"/>
        <end position="154"/>
    </location>
</feature>
<evidence type="ECO:0000256" key="9">
    <source>
        <dbReference type="SAM" id="Phobius"/>
    </source>
</evidence>
<gene>
    <name evidence="10" type="primary">rsxD_1</name>
    <name evidence="10" type="ORF">C1752_00617</name>
</gene>
<dbReference type="EMBL" id="PQWO01000002">
    <property type="protein sequence ID" value="PZD74695.1"/>
    <property type="molecule type" value="Genomic_DNA"/>
</dbReference>
<evidence type="ECO:0000313" key="11">
    <source>
        <dbReference type="Proteomes" id="UP000248857"/>
    </source>
</evidence>
<dbReference type="PANTHER" id="PTHR30578:SF0">
    <property type="entry name" value="ION-TRANSLOCATING OXIDOREDUCTASE COMPLEX SUBUNIT D"/>
    <property type="match status" value="1"/>
</dbReference>
<feature type="transmembrane region" description="Helical" evidence="9">
    <location>
        <begin position="239"/>
        <end position="259"/>
    </location>
</feature>
<evidence type="ECO:0000256" key="6">
    <source>
        <dbReference type="ARBA" id="ARBA00022967"/>
    </source>
</evidence>
<proteinExistence type="predicted"/>
<dbReference type="AlphaFoldDB" id="A0A2W1JUR4"/>
<evidence type="ECO:0000256" key="3">
    <source>
        <dbReference type="ARBA" id="ARBA00022630"/>
    </source>
</evidence>
<feature type="transmembrane region" description="Helical" evidence="9">
    <location>
        <begin position="215"/>
        <end position="233"/>
    </location>
</feature>
<organism evidence="10 11">
    <name type="scientific">Acaryochloris thomasi RCC1774</name>
    <dbReference type="NCBI Taxonomy" id="1764569"/>
    <lineage>
        <taxon>Bacteria</taxon>
        <taxon>Bacillati</taxon>
        <taxon>Cyanobacteriota</taxon>
        <taxon>Cyanophyceae</taxon>
        <taxon>Acaryochloridales</taxon>
        <taxon>Acaryochloridaceae</taxon>
        <taxon>Acaryochloris</taxon>
        <taxon>Acaryochloris thomasi</taxon>
    </lineage>
</organism>
<feature type="transmembrane region" description="Helical" evidence="9">
    <location>
        <begin position="184"/>
        <end position="203"/>
    </location>
</feature>
<feature type="transmembrane region" description="Helical" evidence="9">
    <location>
        <begin position="161"/>
        <end position="178"/>
    </location>
</feature>
<name>A0A2W1JUR4_9CYAN</name>
<dbReference type="PANTHER" id="PTHR30578">
    <property type="entry name" value="ELECTRON TRANSPORT COMPLEX PROTEIN RNFD"/>
    <property type="match status" value="1"/>
</dbReference>
<keyword evidence="5 9" id="KW-0812">Transmembrane</keyword>
<keyword evidence="4" id="KW-0288">FMN</keyword>
<evidence type="ECO:0000256" key="8">
    <source>
        <dbReference type="ARBA" id="ARBA00023136"/>
    </source>
</evidence>
<evidence type="ECO:0000313" key="10">
    <source>
        <dbReference type="EMBL" id="PZD74695.1"/>
    </source>
</evidence>
<comment type="caution">
    <text evidence="10">The sequence shown here is derived from an EMBL/GenBank/DDBJ whole genome shotgun (WGS) entry which is preliminary data.</text>
</comment>
<keyword evidence="8 9" id="KW-0472">Membrane</keyword>
<dbReference type="Pfam" id="PF03116">
    <property type="entry name" value="NQR2_RnfD_RnfE"/>
    <property type="match status" value="1"/>
</dbReference>
<feature type="transmembrane region" description="Helical" evidence="9">
    <location>
        <begin position="7"/>
        <end position="24"/>
    </location>
</feature>
<accession>A0A2W1JUR4</accession>
<keyword evidence="2" id="KW-0597">Phosphoprotein</keyword>
<keyword evidence="3" id="KW-0285">Flavoprotein</keyword>
<evidence type="ECO:0000256" key="7">
    <source>
        <dbReference type="ARBA" id="ARBA00022989"/>
    </source>
</evidence>